<keyword evidence="7" id="KW-1185">Reference proteome</keyword>
<evidence type="ECO:0000256" key="4">
    <source>
        <dbReference type="ARBA" id="ARBA00023172"/>
    </source>
</evidence>
<keyword evidence="2" id="KW-0229">DNA integration</keyword>
<dbReference type="GO" id="GO:0003677">
    <property type="term" value="F:DNA binding"/>
    <property type="evidence" value="ECO:0007669"/>
    <property type="project" value="UniProtKB-KW"/>
</dbReference>
<dbReference type="InterPro" id="IPR050808">
    <property type="entry name" value="Phage_Integrase"/>
</dbReference>
<gene>
    <name evidence="6" type="ORF">GTU67_14810</name>
</gene>
<dbReference type="InterPro" id="IPR013762">
    <property type="entry name" value="Integrase-like_cat_sf"/>
</dbReference>
<dbReference type="SUPFAM" id="SSF56349">
    <property type="entry name" value="DNA breaking-rejoining enzymes"/>
    <property type="match status" value="1"/>
</dbReference>
<evidence type="ECO:0000313" key="7">
    <source>
        <dbReference type="Proteomes" id="UP000545386"/>
    </source>
</evidence>
<dbReference type="InterPro" id="IPR011010">
    <property type="entry name" value="DNA_brk_join_enz"/>
</dbReference>
<dbReference type="InterPro" id="IPR038488">
    <property type="entry name" value="Integrase_DNA-bd_sf"/>
</dbReference>
<dbReference type="PROSITE" id="PS51898">
    <property type="entry name" value="TYR_RECOMBINASE"/>
    <property type="match status" value="1"/>
</dbReference>
<keyword evidence="4" id="KW-0233">DNA recombination</keyword>
<dbReference type="GO" id="GO:0015074">
    <property type="term" value="P:DNA integration"/>
    <property type="evidence" value="ECO:0007669"/>
    <property type="project" value="UniProtKB-KW"/>
</dbReference>
<dbReference type="RefSeq" id="WP_185780781.1">
    <property type="nucleotide sequence ID" value="NZ_JACJUU010000025.1"/>
</dbReference>
<keyword evidence="3" id="KW-0238">DNA-binding</keyword>
<dbReference type="PANTHER" id="PTHR30629:SF2">
    <property type="entry name" value="PROPHAGE INTEGRASE INTS-RELATED"/>
    <property type="match status" value="1"/>
</dbReference>
<accession>A0A842HU53</accession>
<sequence length="409" mass="45275">MGYITDRTARAIKPGDKPIPGGVTGLYLFPGSDRGKGKWIIRYVSPVTGKRRDMGLGSFPDTGVARVIEKALAAREQIQDGIDPILARQTQRKIPTFEQAARDHWELLAPGFRNDKHKAQWIASLEQHIFPTIGGIRVDHLQVAHFGDALAPIWLTIPETAKRVKMRCSAVMAACRARKFIVANPLDDVGALLPLSNKKEAAQIRHHPAMPWKDIPVFVRDHLNRPPVWGSRAALLFTILTAARSGEVRGATWQEFDLNGQLWIIPAIRMKAKQPHRVPLSDDAQALLRNLQGDETPAPDALVFPALRGGELSDMALTSLLRKAQASSDIQGRIATAHGFRASFRNWCADHGVSTDLAERSLAHTIGNKVQAAYERTDRLTARTKLMQSWADHVMGRTTENVIQIRNAG</sequence>
<dbReference type="InterPro" id="IPR010998">
    <property type="entry name" value="Integrase_recombinase_N"/>
</dbReference>
<reference evidence="6 7" key="1">
    <citation type="submission" date="2020-08" db="EMBL/GenBank/DDBJ databases">
        <title>Paraeoetvoesia sp. YC-7-48 draft genome sequence.</title>
        <authorList>
            <person name="Yao L."/>
        </authorList>
    </citation>
    <scope>NUCLEOTIDE SEQUENCE [LARGE SCALE GENOMIC DNA]</scope>
    <source>
        <strain evidence="7">YC-7-48</strain>
    </source>
</reference>
<dbReference type="PANTHER" id="PTHR30629">
    <property type="entry name" value="PROPHAGE INTEGRASE"/>
    <property type="match status" value="1"/>
</dbReference>
<name>A0A842HU53_9BURK</name>
<evidence type="ECO:0000256" key="1">
    <source>
        <dbReference type="ARBA" id="ARBA00008857"/>
    </source>
</evidence>
<dbReference type="GO" id="GO:0006310">
    <property type="term" value="P:DNA recombination"/>
    <property type="evidence" value="ECO:0007669"/>
    <property type="project" value="UniProtKB-KW"/>
</dbReference>
<comment type="similarity">
    <text evidence="1">Belongs to the 'phage' integrase family.</text>
</comment>
<protein>
    <submittedName>
        <fullName evidence="6">Tyrosine-type recombinase/integrase</fullName>
    </submittedName>
</protein>
<proteinExistence type="inferred from homology"/>
<organism evidence="6 7">
    <name type="scientific">Pusillimonas minor</name>
    <dbReference type="NCBI Taxonomy" id="2697024"/>
    <lineage>
        <taxon>Bacteria</taxon>
        <taxon>Pseudomonadati</taxon>
        <taxon>Pseudomonadota</taxon>
        <taxon>Betaproteobacteria</taxon>
        <taxon>Burkholderiales</taxon>
        <taxon>Alcaligenaceae</taxon>
        <taxon>Pusillimonas</taxon>
    </lineage>
</organism>
<dbReference type="Proteomes" id="UP000545386">
    <property type="component" value="Unassembled WGS sequence"/>
</dbReference>
<dbReference type="Pfam" id="PF13356">
    <property type="entry name" value="Arm-DNA-bind_3"/>
    <property type="match status" value="1"/>
</dbReference>
<evidence type="ECO:0000256" key="2">
    <source>
        <dbReference type="ARBA" id="ARBA00022908"/>
    </source>
</evidence>
<dbReference type="EMBL" id="JACJUU010000025">
    <property type="protein sequence ID" value="MBC2771168.1"/>
    <property type="molecule type" value="Genomic_DNA"/>
</dbReference>
<dbReference type="Gene3D" id="1.10.443.10">
    <property type="entry name" value="Intergrase catalytic core"/>
    <property type="match status" value="1"/>
</dbReference>
<dbReference type="InterPro" id="IPR002104">
    <property type="entry name" value="Integrase_catalytic"/>
</dbReference>
<evidence type="ECO:0000256" key="3">
    <source>
        <dbReference type="ARBA" id="ARBA00023125"/>
    </source>
</evidence>
<dbReference type="InterPro" id="IPR025166">
    <property type="entry name" value="Integrase_DNA_bind_dom"/>
</dbReference>
<comment type="caution">
    <text evidence="6">The sequence shown here is derived from an EMBL/GenBank/DDBJ whole genome shotgun (WGS) entry which is preliminary data.</text>
</comment>
<dbReference type="AlphaFoldDB" id="A0A842HU53"/>
<feature type="domain" description="Tyr recombinase" evidence="5">
    <location>
        <begin position="205"/>
        <end position="387"/>
    </location>
</feature>
<evidence type="ECO:0000313" key="6">
    <source>
        <dbReference type="EMBL" id="MBC2771168.1"/>
    </source>
</evidence>
<dbReference type="CDD" id="cd00801">
    <property type="entry name" value="INT_P4_C"/>
    <property type="match status" value="1"/>
</dbReference>
<dbReference type="Gene3D" id="3.30.160.390">
    <property type="entry name" value="Integrase, DNA-binding domain"/>
    <property type="match status" value="1"/>
</dbReference>
<dbReference type="InterPro" id="IPR053876">
    <property type="entry name" value="Phage_int_M"/>
</dbReference>
<evidence type="ECO:0000259" key="5">
    <source>
        <dbReference type="PROSITE" id="PS51898"/>
    </source>
</evidence>
<dbReference type="Pfam" id="PF00589">
    <property type="entry name" value="Phage_integrase"/>
    <property type="match status" value="1"/>
</dbReference>
<dbReference type="Pfam" id="PF22022">
    <property type="entry name" value="Phage_int_M"/>
    <property type="match status" value="1"/>
</dbReference>
<dbReference type="Gene3D" id="1.10.150.130">
    <property type="match status" value="1"/>
</dbReference>